<evidence type="ECO:0000256" key="1">
    <source>
        <dbReference type="PROSITE-ProRule" id="PRU00023"/>
    </source>
</evidence>
<dbReference type="SMART" id="SM00248">
    <property type="entry name" value="ANK"/>
    <property type="match status" value="3"/>
</dbReference>
<dbReference type="AlphaFoldDB" id="A0A6A6DDQ5"/>
<dbReference type="EMBL" id="ML994714">
    <property type="protein sequence ID" value="KAF2176130.1"/>
    <property type="molecule type" value="Genomic_DNA"/>
</dbReference>
<feature type="compositionally biased region" description="Basic and acidic residues" evidence="2">
    <location>
        <begin position="187"/>
        <end position="198"/>
    </location>
</feature>
<dbReference type="InterPro" id="IPR002110">
    <property type="entry name" value="Ankyrin_rpt"/>
</dbReference>
<accession>A0A6A6DDQ5</accession>
<evidence type="ECO:0000313" key="4">
    <source>
        <dbReference type="Proteomes" id="UP000800200"/>
    </source>
</evidence>
<reference evidence="3" key="1">
    <citation type="journal article" date="2020" name="Stud. Mycol.">
        <title>101 Dothideomycetes genomes: a test case for predicting lifestyles and emergence of pathogens.</title>
        <authorList>
            <person name="Haridas S."/>
            <person name="Albert R."/>
            <person name="Binder M."/>
            <person name="Bloem J."/>
            <person name="Labutti K."/>
            <person name="Salamov A."/>
            <person name="Andreopoulos B."/>
            <person name="Baker S."/>
            <person name="Barry K."/>
            <person name="Bills G."/>
            <person name="Bluhm B."/>
            <person name="Cannon C."/>
            <person name="Castanera R."/>
            <person name="Culley D."/>
            <person name="Daum C."/>
            <person name="Ezra D."/>
            <person name="Gonzalez J."/>
            <person name="Henrissat B."/>
            <person name="Kuo A."/>
            <person name="Liang C."/>
            <person name="Lipzen A."/>
            <person name="Lutzoni F."/>
            <person name="Magnuson J."/>
            <person name="Mondo S."/>
            <person name="Nolan M."/>
            <person name="Ohm R."/>
            <person name="Pangilinan J."/>
            <person name="Park H.-J."/>
            <person name="Ramirez L."/>
            <person name="Alfaro M."/>
            <person name="Sun H."/>
            <person name="Tritt A."/>
            <person name="Yoshinaga Y."/>
            <person name="Zwiers L.-H."/>
            <person name="Turgeon B."/>
            <person name="Goodwin S."/>
            <person name="Spatafora J."/>
            <person name="Crous P."/>
            <person name="Grigoriev I."/>
        </authorList>
    </citation>
    <scope>NUCLEOTIDE SEQUENCE</scope>
    <source>
        <strain evidence="3">CBS 207.26</strain>
    </source>
</reference>
<dbReference type="Proteomes" id="UP000800200">
    <property type="component" value="Unassembled WGS sequence"/>
</dbReference>
<dbReference type="Gene3D" id="1.25.40.20">
    <property type="entry name" value="Ankyrin repeat-containing domain"/>
    <property type="match status" value="1"/>
</dbReference>
<dbReference type="OrthoDB" id="539213at2759"/>
<feature type="region of interest" description="Disordered" evidence="2">
    <location>
        <begin position="170"/>
        <end position="198"/>
    </location>
</feature>
<feature type="compositionally biased region" description="Polar residues" evidence="2">
    <location>
        <begin position="170"/>
        <end position="181"/>
    </location>
</feature>
<name>A0A6A6DDQ5_9PEZI</name>
<organism evidence="3 4">
    <name type="scientific">Zopfia rhizophila CBS 207.26</name>
    <dbReference type="NCBI Taxonomy" id="1314779"/>
    <lineage>
        <taxon>Eukaryota</taxon>
        <taxon>Fungi</taxon>
        <taxon>Dikarya</taxon>
        <taxon>Ascomycota</taxon>
        <taxon>Pezizomycotina</taxon>
        <taxon>Dothideomycetes</taxon>
        <taxon>Dothideomycetes incertae sedis</taxon>
        <taxon>Zopfiaceae</taxon>
        <taxon>Zopfia</taxon>
    </lineage>
</organism>
<dbReference type="InterPro" id="IPR036770">
    <property type="entry name" value="Ankyrin_rpt-contain_sf"/>
</dbReference>
<keyword evidence="1" id="KW-0040">ANK repeat</keyword>
<protein>
    <submittedName>
        <fullName evidence="3">Uncharacterized protein</fullName>
    </submittedName>
</protein>
<proteinExistence type="predicted"/>
<dbReference type="PROSITE" id="PS50088">
    <property type="entry name" value="ANK_REPEAT"/>
    <property type="match status" value="1"/>
</dbReference>
<evidence type="ECO:0000256" key="2">
    <source>
        <dbReference type="SAM" id="MobiDB-lite"/>
    </source>
</evidence>
<feature type="repeat" description="ANK" evidence="1">
    <location>
        <begin position="317"/>
        <end position="343"/>
    </location>
</feature>
<dbReference type="Pfam" id="PF12796">
    <property type="entry name" value="Ank_2"/>
    <property type="match status" value="1"/>
</dbReference>
<feature type="non-terminal residue" evidence="3">
    <location>
        <position position="1"/>
    </location>
</feature>
<dbReference type="SUPFAM" id="SSF48403">
    <property type="entry name" value="Ankyrin repeat"/>
    <property type="match status" value="1"/>
</dbReference>
<keyword evidence="4" id="KW-1185">Reference proteome</keyword>
<sequence>LAVVSVSVQLAESFMKLYRFWASVRDAPDEVRLVLDDLLYLSAVLNDVPPGQNSSVDRGLEWCKRKKCSSSPCNTLVPHSGTSNTAVGLPESPPSYELSVDGQPQHYIRPEEPQLVSDISVENIQASMENELKTAVEGYFQSGKFAQMMNNTIQRAIEVKSTYHGRYIETTVSHRNPSDSDSGTEDGQFRKPANSEHRISRTRICHSTSARGTLFGNVWLRTSTLKVDDSDVTGGGKCEIISSIIFYPAQWVNKIGLGYGMEANLTTSSSGWGFNVSPIRAVPDDSLIFDFCKTGNLPAVRRLIARGDASVRDTSSKGWTPLHFAAEAADPELCEFLISAGADKTALAFEVPAERKKQMLRLFTDCLELSEPTSDGWTVIASLVHAYNKEDVSVRDNSVVWLLTTLSTDGMVAFGPKTIWCGLQHATRSFLVHERDNRILERILGFREEDILDSSYGKSIAHWLALQAVHRELLPMLIEAGIRLRIFGFDRLDQAAQWGRTVTARQIPVLYTTWTKTLPRSIERMDEVIAIELGVLLAKAECSMDGLRNLCTANKPVDDQESLGDNDIALNCCCTSCGDDYTTLPIGLVAPAWITFTECRKTMHSFNCTCPSFLRNFDSSINSEPNSGLNGSAALPGTFIDDETYFDDGEDDDKDPAEENLENVEKTEALTAYADKAFGTPDSNPLLSSVTTLYRAQARTWLENYRPGDRLCVLCLLIKEGYISEEGLGAEQQYTRMPDNYKKWGVE</sequence>
<dbReference type="PROSITE" id="PS50297">
    <property type="entry name" value="ANK_REP_REGION"/>
    <property type="match status" value="1"/>
</dbReference>
<evidence type="ECO:0000313" key="3">
    <source>
        <dbReference type="EMBL" id="KAF2176130.1"/>
    </source>
</evidence>
<gene>
    <name evidence="3" type="ORF">K469DRAFT_608169</name>
</gene>